<dbReference type="Proteomes" id="UP000028705">
    <property type="component" value="Unassembled WGS sequence"/>
</dbReference>
<dbReference type="GO" id="GO:0005886">
    <property type="term" value="C:plasma membrane"/>
    <property type="evidence" value="ECO:0007669"/>
    <property type="project" value="TreeGrafter"/>
</dbReference>
<dbReference type="EC" id="2.7.7.41" evidence="7"/>
<evidence type="ECO:0000256" key="7">
    <source>
        <dbReference type="RuleBase" id="RU003938"/>
    </source>
</evidence>
<keyword evidence="10" id="KW-1185">Reference proteome</keyword>
<feature type="transmembrane region" description="Helical" evidence="8">
    <location>
        <begin position="206"/>
        <end position="228"/>
    </location>
</feature>
<protein>
    <recommendedName>
        <fullName evidence="7">Phosphatidate cytidylyltransferase</fullName>
        <ecNumber evidence="7">2.7.7.41</ecNumber>
    </recommendedName>
</protein>
<comment type="similarity">
    <text evidence="2 7">Belongs to the CDS family.</text>
</comment>
<comment type="caution">
    <text evidence="9">The sequence shown here is derived from an EMBL/GenBank/DDBJ whole genome shotgun (WGS) entry which is preliminary data.</text>
</comment>
<dbReference type="InterPro" id="IPR000374">
    <property type="entry name" value="PC_trans"/>
</dbReference>
<dbReference type="PANTHER" id="PTHR43535">
    <property type="entry name" value="PHOSPHATIDATE CYTIDYLYLTRANSFERASE"/>
    <property type="match status" value="1"/>
</dbReference>
<feature type="transmembrane region" description="Helical" evidence="8">
    <location>
        <begin position="87"/>
        <end position="105"/>
    </location>
</feature>
<comment type="subcellular location">
    <subcellularLocation>
        <location evidence="1">Membrane</location>
        <topology evidence="1">Multi-pass membrane protein</topology>
    </subcellularLocation>
</comment>
<dbReference type="Pfam" id="PF01148">
    <property type="entry name" value="CTP_transf_1"/>
    <property type="match status" value="1"/>
</dbReference>
<dbReference type="UniPathway" id="UPA00557">
    <property type="reaction ID" value="UER00614"/>
</dbReference>
<dbReference type="PROSITE" id="PS01315">
    <property type="entry name" value="CDS"/>
    <property type="match status" value="1"/>
</dbReference>
<evidence type="ECO:0000256" key="5">
    <source>
        <dbReference type="ARBA" id="ARBA00022989"/>
    </source>
</evidence>
<feature type="transmembrane region" description="Helical" evidence="8">
    <location>
        <begin position="22"/>
        <end position="43"/>
    </location>
</feature>
<keyword evidence="7" id="KW-0548">Nucleotidyltransferase</keyword>
<evidence type="ECO:0000256" key="3">
    <source>
        <dbReference type="ARBA" id="ARBA00022679"/>
    </source>
</evidence>
<dbReference type="STRING" id="445961.IW15_21290"/>
<dbReference type="PANTHER" id="PTHR43535:SF1">
    <property type="entry name" value="PHOSPHATIDATE CYTIDYLYLTRANSFERASE"/>
    <property type="match status" value="1"/>
</dbReference>
<evidence type="ECO:0000313" key="10">
    <source>
        <dbReference type="Proteomes" id="UP000028705"/>
    </source>
</evidence>
<keyword evidence="4 7" id="KW-0812">Transmembrane</keyword>
<dbReference type="EMBL" id="JPRH01000012">
    <property type="protein sequence ID" value="KFF10298.1"/>
    <property type="molecule type" value="Genomic_DNA"/>
</dbReference>
<feature type="transmembrane region" description="Helical" evidence="8">
    <location>
        <begin position="254"/>
        <end position="270"/>
    </location>
</feature>
<evidence type="ECO:0000256" key="4">
    <source>
        <dbReference type="ARBA" id="ARBA00022692"/>
    </source>
</evidence>
<dbReference type="RefSeq" id="WP_034715169.1">
    <property type="nucleotide sequence ID" value="NZ_JPRH01000012.1"/>
</dbReference>
<feature type="transmembrane region" description="Helical" evidence="8">
    <location>
        <begin position="180"/>
        <end position="200"/>
    </location>
</feature>
<dbReference type="GO" id="GO:0009273">
    <property type="term" value="P:peptidoglycan-based cell wall biogenesis"/>
    <property type="evidence" value="ECO:0007669"/>
    <property type="project" value="TreeGrafter"/>
</dbReference>
<proteinExistence type="inferred from homology"/>
<dbReference type="eggNOG" id="COG4589">
    <property type="taxonomic scope" value="Bacteria"/>
</dbReference>
<keyword evidence="3 7" id="KW-0808">Transferase</keyword>
<reference evidence="9 10" key="1">
    <citation type="submission" date="2014-07" db="EMBL/GenBank/DDBJ databases">
        <title>Genome of Chryseobacterium soli DSM 19298.</title>
        <authorList>
            <person name="Stropko S.J."/>
            <person name="Pipes S.E."/>
            <person name="Newman J."/>
        </authorList>
    </citation>
    <scope>NUCLEOTIDE SEQUENCE [LARGE SCALE GENOMIC DNA]</scope>
    <source>
        <strain evidence="9 10">DSM 19298</strain>
    </source>
</reference>
<feature type="transmembrane region" description="Helical" evidence="8">
    <location>
        <begin position="64"/>
        <end position="81"/>
    </location>
</feature>
<name>A0A086A0T4_9FLAO</name>
<evidence type="ECO:0000313" key="9">
    <source>
        <dbReference type="EMBL" id="KFF10298.1"/>
    </source>
</evidence>
<dbReference type="OrthoDB" id="9799199at2"/>
<evidence type="ECO:0000256" key="1">
    <source>
        <dbReference type="ARBA" id="ARBA00004141"/>
    </source>
</evidence>
<dbReference type="AlphaFoldDB" id="A0A086A0T4"/>
<keyword evidence="6 8" id="KW-0472">Membrane</keyword>
<gene>
    <name evidence="9" type="ORF">IW15_21290</name>
</gene>
<feature type="transmembrane region" description="Helical" evidence="8">
    <location>
        <begin position="138"/>
        <end position="159"/>
    </location>
</feature>
<organism evidence="9 10">
    <name type="scientific">Chryseobacterium soli</name>
    <dbReference type="NCBI Taxonomy" id="445961"/>
    <lineage>
        <taxon>Bacteria</taxon>
        <taxon>Pseudomonadati</taxon>
        <taxon>Bacteroidota</taxon>
        <taxon>Flavobacteriia</taxon>
        <taxon>Flavobacteriales</taxon>
        <taxon>Weeksellaceae</taxon>
        <taxon>Chryseobacterium group</taxon>
        <taxon>Chryseobacterium</taxon>
    </lineage>
</organism>
<dbReference type="GO" id="GO:0004605">
    <property type="term" value="F:phosphatidate cytidylyltransferase activity"/>
    <property type="evidence" value="ECO:0007669"/>
    <property type="project" value="UniProtKB-EC"/>
</dbReference>
<evidence type="ECO:0000256" key="2">
    <source>
        <dbReference type="ARBA" id="ARBA00010185"/>
    </source>
</evidence>
<keyword evidence="5 8" id="KW-1133">Transmembrane helix</keyword>
<comment type="catalytic activity">
    <reaction evidence="7">
        <text>a 1,2-diacyl-sn-glycero-3-phosphate + CTP + H(+) = a CDP-1,2-diacyl-sn-glycerol + diphosphate</text>
        <dbReference type="Rhea" id="RHEA:16229"/>
        <dbReference type="ChEBI" id="CHEBI:15378"/>
        <dbReference type="ChEBI" id="CHEBI:33019"/>
        <dbReference type="ChEBI" id="CHEBI:37563"/>
        <dbReference type="ChEBI" id="CHEBI:58332"/>
        <dbReference type="ChEBI" id="CHEBI:58608"/>
        <dbReference type="EC" id="2.7.7.41"/>
    </reaction>
</comment>
<dbReference type="GO" id="GO:0016024">
    <property type="term" value="P:CDP-diacylglycerol biosynthetic process"/>
    <property type="evidence" value="ECO:0007669"/>
    <property type="project" value="UniProtKB-UniPathway"/>
</dbReference>
<evidence type="ECO:0000256" key="8">
    <source>
        <dbReference type="SAM" id="Phobius"/>
    </source>
</evidence>
<evidence type="ECO:0000256" key="6">
    <source>
        <dbReference type="ARBA" id="ARBA00023136"/>
    </source>
</evidence>
<accession>A0A086A0T4</accession>
<sequence>MKPESPTPENKFADVPLRVKTWGYIIIAFSLAISHPLAMKVFVSWISFQCFFEFLKLFKVKTNLVFLSLVVGISQFFLLYFLKDEDYFICSAVLTAIFLLYFFILKASFQQLSGIAMALIVCLFSFPHLAFIRDHDSGIYSIIFVVVVTELNDVFQYLMGKFFGKHKIVPSISPNKTLEGFLGGVFLTIILSNILGYFLLPFNILINTPIGLLLGVFGFFGDVFMSYLKRKAAVKDTGDLLPGHGGLLDRMDSLIFNAPLFFCILTFLLKR</sequence>
<comment type="pathway">
    <text evidence="7">Phospholipid metabolism; CDP-diacylglycerol biosynthesis; CDP-diacylglycerol from sn-glycerol 3-phosphate: step 3/3.</text>
</comment>
<feature type="transmembrane region" description="Helical" evidence="8">
    <location>
        <begin position="112"/>
        <end position="132"/>
    </location>
</feature>